<evidence type="ECO:0000256" key="1">
    <source>
        <dbReference type="ARBA" id="ARBA00007365"/>
    </source>
</evidence>
<feature type="domain" description="PPIase cyclophilin-type" evidence="5">
    <location>
        <begin position="43"/>
        <end position="160"/>
    </location>
</feature>
<dbReference type="InterPro" id="IPR020892">
    <property type="entry name" value="Cyclophilin-type_PPIase_CS"/>
</dbReference>
<keyword evidence="4" id="KW-0732">Signal</keyword>
<dbReference type="GO" id="GO:0003755">
    <property type="term" value="F:peptidyl-prolyl cis-trans isomerase activity"/>
    <property type="evidence" value="ECO:0007669"/>
    <property type="project" value="UniProtKB-UniRule"/>
</dbReference>
<dbReference type="PANTHER" id="PTHR45625:SF4">
    <property type="entry name" value="PEPTIDYLPROLYL ISOMERASE DOMAIN AND WD REPEAT-CONTAINING PROTEIN 1"/>
    <property type="match status" value="1"/>
</dbReference>
<reference evidence="6 7" key="1">
    <citation type="submission" date="2017-08" db="EMBL/GenBank/DDBJ databases">
        <authorList>
            <person name="de Groot N.N."/>
        </authorList>
    </citation>
    <scope>NUCLEOTIDE SEQUENCE [LARGE SCALE GENOMIC DNA]</scope>
    <source>
        <strain evidence="6 7">HM2</strain>
    </source>
</reference>
<proteinExistence type="inferred from homology"/>
<keyword evidence="2 4" id="KW-0697">Rotamase</keyword>
<evidence type="ECO:0000313" key="6">
    <source>
        <dbReference type="EMBL" id="SUQ19224.1"/>
    </source>
</evidence>
<evidence type="ECO:0000256" key="2">
    <source>
        <dbReference type="ARBA" id="ARBA00023110"/>
    </source>
</evidence>
<comment type="catalytic activity">
    <reaction evidence="4">
        <text>[protein]-peptidylproline (omega=180) = [protein]-peptidylproline (omega=0)</text>
        <dbReference type="Rhea" id="RHEA:16237"/>
        <dbReference type="Rhea" id="RHEA-COMP:10747"/>
        <dbReference type="Rhea" id="RHEA-COMP:10748"/>
        <dbReference type="ChEBI" id="CHEBI:83833"/>
        <dbReference type="ChEBI" id="CHEBI:83834"/>
        <dbReference type="EC" id="5.2.1.8"/>
    </reaction>
</comment>
<sequence length="174" mass="18842">MFKKLIFCSAFCLAANVFAAGKVFNKDYTGTTQILAEINTHEGKIVVDLNFKAAPNTVANFVELANSGFYNGLLFHRVIPGFMIQGGDPNGDGTGGPGYTIDDEPNDLKHETGVISMANRGPNTGGSQFFITHLPQPHLDGKHTVFGKVIEGHDVVCRIDPNDPILNIKIVEKK</sequence>
<protein>
    <recommendedName>
        <fullName evidence="4">Peptidyl-prolyl cis-trans isomerase</fullName>
        <shortName evidence="4">PPIase</shortName>
        <ecNumber evidence="4">5.2.1.8</ecNumber>
    </recommendedName>
</protein>
<gene>
    <name evidence="6" type="ORF">SAMN05661053_0452</name>
</gene>
<dbReference type="PROSITE" id="PS00170">
    <property type="entry name" value="CSA_PPIASE_1"/>
    <property type="match status" value="1"/>
</dbReference>
<dbReference type="InterPro" id="IPR044666">
    <property type="entry name" value="Cyclophilin_A-like"/>
</dbReference>
<dbReference type="InterPro" id="IPR002130">
    <property type="entry name" value="Cyclophilin-type_PPIase_dom"/>
</dbReference>
<keyword evidence="3 4" id="KW-0413">Isomerase</keyword>
<comment type="function">
    <text evidence="4">PPIases accelerate the folding of proteins. It catalyzes the cis-trans isomerization of proline imidic peptide bonds in oligopeptides.</text>
</comment>
<dbReference type="Proteomes" id="UP000255423">
    <property type="component" value="Unassembled WGS sequence"/>
</dbReference>
<feature type="signal peptide" evidence="4">
    <location>
        <begin position="1"/>
        <end position="19"/>
    </location>
</feature>
<comment type="similarity">
    <text evidence="1 4">Belongs to the cyclophilin-type PPIase family.</text>
</comment>
<dbReference type="EC" id="5.2.1.8" evidence="4"/>
<organism evidence="6 7">
    <name type="scientific">Fibrobacter succinogenes</name>
    <name type="common">Bacteroides succinogenes</name>
    <dbReference type="NCBI Taxonomy" id="833"/>
    <lineage>
        <taxon>Bacteria</taxon>
        <taxon>Pseudomonadati</taxon>
        <taxon>Fibrobacterota</taxon>
        <taxon>Fibrobacteria</taxon>
        <taxon>Fibrobacterales</taxon>
        <taxon>Fibrobacteraceae</taxon>
        <taxon>Fibrobacter</taxon>
    </lineage>
</organism>
<dbReference type="AlphaFoldDB" id="A0A380RUY7"/>
<evidence type="ECO:0000313" key="7">
    <source>
        <dbReference type="Proteomes" id="UP000255423"/>
    </source>
</evidence>
<evidence type="ECO:0000256" key="4">
    <source>
        <dbReference type="RuleBase" id="RU363019"/>
    </source>
</evidence>
<dbReference type="PANTHER" id="PTHR45625">
    <property type="entry name" value="PEPTIDYL-PROLYL CIS-TRANS ISOMERASE-RELATED"/>
    <property type="match status" value="1"/>
</dbReference>
<feature type="chain" id="PRO_5016482127" description="Peptidyl-prolyl cis-trans isomerase" evidence="4">
    <location>
        <begin position="20"/>
        <end position="174"/>
    </location>
</feature>
<dbReference type="Pfam" id="PF00160">
    <property type="entry name" value="Pro_isomerase"/>
    <property type="match status" value="1"/>
</dbReference>
<name>A0A380RUY7_FIBSU</name>
<evidence type="ECO:0000256" key="3">
    <source>
        <dbReference type="ARBA" id="ARBA00023235"/>
    </source>
</evidence>
<accession>A0A380RUY7</accession>
<dbReference type="SUPFAM" id="SSF50891">
    <property type="entry name" value="Cyclophilin-like"/>
    <property type="match status" value="1"/>
</dbReference>
<dbReference type="Gene3D" id="2.40.100.10">
    <property type="entry name" value="Cyclophilin-like"/>
    <property type="match status" value="1"/>
</dbReference>
<evidence type="ECO:0000259" key="5">
    <source>
        <dbReference type="PROSITE" id="PS50072"/>
    </source>
</evidence>
<dbReference type="EMBL" id="UHJL01000001">
    <property type="protein sequence ID" value="SUQ19224.1"/>
    <property type="molecule type" value="Genomic_DNA"/>
</dbReference>
<dbReference type="PROSITE" id="PS50072">
    <property type="entry name" value="CSA_PPIASE_2"/>
    <property type="match status" value="1"/>
</dbReference>
<dbReference type="PRINTS" id="PR00153">
    <property type="entry name" value="CSAPPISMRASE"/>
</dbReference>
<dbReference type="CDD" id="cd00317">
    <property type="entry name" value="cyclophilin"/>
    <property type="match status" value="1"/>
</dbReference>
<dbReference type="InterPro" id="IPR029000">
    <property type="entry name" value="Cyclophilin-like_dom_sf"/>
</dbReference>
<dbReference type="GO" id="GO:0006457">
    <property type="term" value="P:protein folding"/>
    <property type="evidence" value="ECO:0007669"/>
    <property type="project" value="InterPro"/>
</dbReference>